<feature type="compositionally biased region" description="Basic and acidic residues" evidence="1">
    <location>
        <begin position="102"/>
        <end position="113"/>
    </location>
</feature>
<dbReference type="AlphaFoldDB" id="A0AAV9TMC8"/>
<sequence>MPTLKMPTLKQNALRKESKSPRAPKTTRKGKSADNIVDMTAGADKASAVADDAQHKLRRTPRPRPRPQHATPLDTTDDDEYDDCWLATYEDPHPSDQVVEEDWVRVKKPDSGR</sequence>
<proteinExistence type="predicted"/>
<gene>
    <name evidence="2" type="ORF">QIS74_03444</name>
</gene>
<evidence type="ECO:0000313" key="2">
    <source>
        <dbReference type="EMBL" id="KAK6223500.1"/>
    </source>
</evidence>
<protein>
    <submittedName>
        <fullName evidence="2">Uncharacterized protein</fullName>
    </submittedName>
</protein>
<feature type="region of interest" description="Disordered" evidence="1">
    <location>
        <begin position="1"/>
        <end position="113"/>
    </location>
</feature>
<name>A0AAV9TMC8_9PEZI</name>
<dbReference type="EMBL" id="JASAOK010000015">
    <property type="protein sequence ID" value="KAK6223500.1"/>
    <property type="molecule type" value="Genomic_DNA"/>
</dbReference>
<evidence type="ECO:0000256" key="1">
    <source>
        <dbReference type="SAM" id="MobiDB-lite"/>
    </source>
</evidence>
<organism evidence="2 3">
    <name type="scientific">Colletotrichum tabaci</name>
    <dbReference type="NCBI Taxonomy" id="1209068"/>
    <lineage>
        <taxon>Eukaryota</taxon>
        <taxon>Fungi</taxon>
        <taxon>Dikarya</taxon>
        <taxon>Ascomycota</taxon>
        <taxon>Pezizomycotina</taxon>
        <taxon>Sordariomycetes</taxon>
        <taxon>Hypocreomycetidae</taxon>
        <taxon>Glomerellales</taxon>
        <taxon>Glomerellaceae</taxon>
        <taxon>Colletotrichum</taxon>
        <taxon>Colletotrichum destructivum species complex</taxon>
    </lineage>
</organism>
<evidence type="ECO:0000313" key="3">
    <source>
        <dbReference type="Proteomes" id="UP001327957"/>
    </source>
</evidence>
<comment type="caution">
    <text evidence="2">The sequence shown here is derived from an EMBL/GenBank/DDBJ whole genome shotgun (WGS) entry which is preliminary data.</text>
</comment>
<feature type="compositionally biased region" description="Basic residues" evidence="1">
    <location>
        <begin position="56"/>
        <end position="67"/>
    </location>
</feature>
<dbReference type="Proteomes" id="UP001327957">
    <property type="component" value="Unassembled WGS sequence"/>
</dbReference>
<accession>A0AAV9TMC8</accession>
<reference evidence="2 3" key="1">
    <citation type="submission" date="2023-04" db="EMBL/GenBank/DDBJ databases">
        <title>Colletotrichum tabacum stain YC1 causing leaf anthracnose on Nicotiana tabacum(L.) cv.</title>
        <authorList>
            <person name="Ji Z."/>
            <person name="Wang M."/>
            <person name="Zhang J."/>
            <person name="Wang N."/>
            <person name="Zhou Z."/>
        </authorList>
    </citation>
    <scope>NUCLEOTIDE SEQUENCE [LARGE SCALE GENOMIC DNA]</scope>
    <source>
        <strain evidence="2 3">YC1</strain>
    </source>
</reference>
<keyword evidence="3" id="KW-1185">Reference proteome</keyword>